<evidence type="ECO:0000313" key="1">
    <source>
        <dbReference type="EMBL" id="KIM85613.1"/>
    </source>
</evidence>
<reference evidence="1 2" key="1">
    <citation type="submission" date="2014-04" db="EMBL/GenBank/DDBJ databases">
        <authorList>
            <consortium name="DOE Joint Genome Institute"/>
            <person name="Kuo A."/>
            <person name="Tarkka M."/>
            <person name="Buscot F."/>
            <person name="Kohler A."/>
            <person name="Nagy L.G."/>
            <person name="Floudas D."/>
            <person name="Copeland A."/>
            <person name="Barry K.W."/>
            <person name="Cichocki N."/>
            <person name="Veneault-Fourrey C."/>
            <person name="LaButti K."/>
            <person name="Lindquist E.A."/>
            <person name="Lipzen A."/>
            <person name="Lundell T."/>
            <person name="Morin E."/>
            <person name="Murat C."/>
            <person name="Sun H."/>
            <person name="Tunlid A."/>
            <person name="Henrissat B."/>
            <person name="Grigoriev I.V."/>
            <person name="Hibbett D.S."/>
            <person name="Martin F."/>
            <person name="Nordberg H.P."/>
            <person name="Cantor M.N."/>
            <person name="Hua S.X."/>
        </authorList>
    </citation>
    <scope>NUCLEOTIDE SEQUENCE [LARGE SCALE GENOMIC DNA]</scope>
    <source>
        <strain evidence="1 2">F 1598</strain>
    </source>
</reference>
<reference evidence="2" key="2">
    <citation type="submission" date="2015-01" db="EMBL/GenBank/DDBJ databases">
        <title>Evolutionary Origins and Diversification of the Mycorrhizal Mutualists.</title>
        <authorList>
            <consortium name="DOE Joint Genome Institute"/>
            <consortium name="Mycorrhizal Genomics Consortium"/>
            <person name="Kohler A."/>
            <person name="Kuo A."/>
            <person name="Nagy L.G."/>
            <person name="Floudas D."/>
            <person name="Copeland A."/>
            <person name="Barry K.W."/>
            <person name="Cichocki N."/>
            <person name="Veneault-Fourrey C."/>
            <person name="LaButti K."/>
            <person name="Lindquist E.A."/>
            <person name="Lipzen A."/>
            <person name="Lundell T."/>
            <person name="Morin E."/>
            <person name="Murat C."/>
            <person name="Riley R."/>
            <person name="Ohm R."/>
            <person name="Sun H."/>
            <person name="Tunlid A."/>
            <person name="Henrissat B."/>
            <person name="Grigoriev I.V."/>
            <person name="Hibbett D.S."/>
            <person name="Martin F."/>
        </authorList>
    </citation>
    <scope>NUCLEOTIDE SEQUENCE [LARGE SCALE GENOMIC DNA]</scope>
    <source>
        <strain evidence="2">F 1598</strain>
    </source>
</reference>
<dbReference type="AlphaFoldDB" id="A0A0C3BH61"/>
<protein>
    <submittedName>
        <fullName evidence="1">Uncharacterized protein</fullName>
    </submittedName>
</protein>
<dbReference type="Proteomes" id="UP000054166">
    <property type="component" value="Unassembled WGS sequence"/>
</dbReference>
<proteinExistence type="predicted"/>
<organism evidence="1 2">
    <name type="scientific">Piloderma croceum (strain F 1598)</name>
    <dbReference type="NCBI Taxonomy" id="765440"/>
    <lineage>
        <taxon>Eukaryota</taxon>
        <taxon>Fungi</taxon>
        <taxon>Dikarya</taxon>
        <taxon>Basidiomycota</taxon>
        <taxon>Agaricomycotina</taxon>
        <taxon>Agaricomycetes</taxon>
        <taxon>Agaricomycetidae</taxon>
        <taxon>Atheliales</taxon>
        <taxon>Atheliaceae</taxon>
        <taxon>Piloderma</taxon>
    </lineage>
</organism>
<name>A0A0C3BH61_PILCF</name>
<accession>A0A0C3BH61</accession>
<sequence length="140" mass="15746">MEDDNDVLLPLGYRTSPELLRKYACRHGLQWAKASVYQGETTEDEAVDEAYIVFVALERAGAELVDWVASADSDGKNAMYLQISGGGDSKSNSKSEWRIAEDVEKKICNEFELTEKPVRFRPVNWISPNSPRIDGDRVSM</sequence>
<dbReference type="InParanoid" id="A0A0C3BH61"/>
<keyword evidence="2" id="KW-1185">Reference proteome</keyword>
<dbReference type="EMBL" id="KN832984">
    <property type="protein sequence ID" value="KIM85613.1"/>
    <property type="molecule type" value="Genomic_DNA"/>
</dbReference>
<gene>
    <name evidence="1" type="ORF">PILCRDRAFT_816827</name>
</gene>
<evidence type="ECO:0000313" key="2">
    <source>
        <dbReference type="Proteomes" id="UP000054166"/>
    </source>
</evidence>
<dbReference type="HOGENOM" id="CLU_2009416_0_0_1"/>